<protein>
    <recommendedName>
        <fullName evidence="3">Apple domain-containing protein</fullName>
    </recommendedName>
</protein>
<evidence type="ECO:0000259" key="3">
    <source>
        <dbReference type="SMART" id="SM00223"/>
    </source>
</evidence>
<dbReference type="SMART" id="SM00223">
    <property type="entry name" value="APPLE"/>
    <property type="match status" value="1"/>
</dbReference>
<evidence type="ECO:0000313" key="4">
    <source>
        <dbReference type="EMBL" id="KAK4015600.1"/>
    </source>
</evidence>
<reference evidence="4 5" key="1">
    <citation type="journal article" date="2023" name="Nucleic Acids Res.">
        <title>The hologenome of Daphnia magna reveals possible DNA methylation and microbiome-mediated evolution of the host genome.</title>
        <authorList>
            <person name="Chaturvedi A."/>
            <person name="Li X."/>
            <person name="Dhandapani V."/>
            <person name="Marshall H."/>
            <person name="Kissane S."/>
            <person name="Cuenca-Cambronero M."/>
            <person name="Asole G."/>
            <person name="Calvet F."/>
            <person name="Ruiz-Romero M."/>
            <person name="Marangio P."/>
            <person name="Guigo R."/>
            <person name="Rago D."/>
            <person name="Mirbahai L."/>
            <person name="Eastwood N."/>
            <person name="Colbourne J.K."/>
            <person name="Zhou J."/>
            <person name="Mallon E."/>
            <person name="Orsini L."/>
        </authorList>
    </citation>
    <scope>NUCLEOTIDE SEQUENCE [LARGE SCALE GENOMIC DNA]</scope>
    <source>
        <strain evidence="4">LRV0_1</strain>
    </source>
</reference>
<dbReference type="Gene3D" id="3.50.4.10">
    <property type="entry name" value="Hepatocyte Growth Factor"/>
    <property type="match status" value="1"/>
</dbReference>
<evidence type="ECO:0000256" key="1">
    <source>
        <dbReference type="ARBA" id="ARBA00022737"/>
    </source>
</evidence>
<evidence type="ECO:0000313" key="5">
    <source>
        <dbReference type="Proteomes" id="UP001234178"/>
    </source>
</evidence>
<keyword evidence="5" id="KW-1185">Reference proteome</keyword>
<dbReference type="InterPro" id="IPR000177">
    <property type="entry name" value="Apple"/>
</dbReference>
<name>A0ABQ9ZRQ1_9CRUS</name>
<dbReference type="InterPro" id="IPR003609">
    <property type="entry name" value="Pan_app"/>
</dbReference>
<organism evidence="4 5">
    <name type="scientific">Daphnia magna</name>
    <dbReference type="NCBI Taxonomy" id="35525"/>
    <lineage>
        <taxon>Eukaryota</taxon>
        <taxon>Metazoa</taxon>
        <taxon>Ecdysozoa</taxon>
        <taxon>Arthropoda</taxon>
        <taxon>Crustacea</taxon>
        <taxon>Branchiopoda</taxon>
        <taxon>Diplostraca</taxon>
        <taxon>Cladocera</taxon>
        <taxon>Anomopoda</taxon>
        <taxon>Daphniidae</taxon>
        <taxon>Daphnia</taxon>
    </lineage>
</organism>
<evidence type="ECO:0000256" key="2">
    <source>
        <dbReference type="ARBA" id="ARBA00023157"/>
    </source>
</evidence>
<comment type="caution">
    <text evidence="4">The sequence shown here is derived from an EMBL/GenBank/DDBJ whole genome shotgun (WGS) entry which is preliminary data.</text>
</comment>
<dbReference type="Proteomes" id="UP001234178">
    <property type="component" value="Unassembled WGS sequence"/>
</dbReference>
<proteinExistence type="predicted"/>
<keyword evidence="2" id="KW-1015">Disulfide bond</keyword>
<dbReference type="EMBL" id="JAOYFB010000005">
    <property type="protein sequence ID" value="KAK4015600.1"/>
    <property type="molecule type" value="Genomic_DNA"/>
</dbReference>
<gene>
    <name evidence="4" type="ORF">OUZ56_030575</name>
</gene>
<accession>A0ABQ9ZRQ1</accession>
<feature type="domain" description="Apple" evidence="3">
    <location>
        <begin position="148"/>
        <end position="209"/>
    </location>
</feature>
<keyword evidence="1" id="KW-0677">Repeat</keyword>
<sequence>MTRYHRYNHIELGCEHMRATPVAQPAPKMVLWKSTKGSCFKYYGTWLNFSESEDDCVSGNRTLTQKYNVRTPILSLIQQELLKLLCVCKYPFVKNDRSNCIRSHSEMTARMVWLCLPLLLAVLSPCLIEAAWEDWNTGYGGVKWLLNCDFPGYDIGNRRSTGEDCGRICMENPNCNHFSHFHGICYMKTVPIAVPRTPANGGMCGFLPCHHLYNPLPGHYCYNYKTLALHQASL</sequence>
<dbReference type="Pfam" id="PF14295">
    <property type="entry name" value="PAN_4"/>
    <property type="match status" value="1"/>
</dbReference>